<evidence type="ECO:0000256" key="13">
    <source>
        <dbReference type="SAM" id="Phobius"/>
    </source>
</evidence>
<dbReference type="Pfam" id="PF01292">
    <property type="entry name" value="Ni_hydr_CYTB"/>
    <property type="match status" value="1"/>
</dbReference>
<keyword evidence="7" id="KW-0479">Metal-binding</keyword>
<proteinExistence type="inferred from homology"/>
<dbReference type="Proteomes" id="UP000198611">
    <property type="component" value="Unassembled WGS sequence"/>
</dbReference>
<evidence type="ECO:0000256" key="8">
    <source>
        <dbReference type="ARBA" id="ARBA00022982"/>
    </source>
</evidence>
<evidence type="ECO:0000256" key="3">
    <source>
        <dbReference type="ARBA" id="ARBA00022448"/>
    </source>
</evidence>
<comment type="cofactor">
    <cofactor evidence="1">
        <name>heme b</name>
        <dbReference type="ChEBI" id="CHEBI:60344"/>
    </cofactor>
</comment>
<evidence type="ECO:0000256" key="5">
    <source>
        <dbReference type="ARBA" id="ARBA00022617"/>
    </source>
</evidence>
<dbReference type="InterPro" id="IPR016174">
    <property type="entry name" value="Di-haem_cyt_TM"/>
</dbReference>
<comment type="subcellular location">
    <subcellularLocation>
        <location evidence="2">Cell membrane</location>
        <topology evidence="2">Multi-pass membrane protein</topology>
    </subcellularLocation>
</comment>
<dbReference type="STRING" id="1123397.SAMN05660831_01978"/>
<evidence type="ECO:0000313" key="15">
    <source>
        <dbReference type="EMBL" id="SFD61024.1"/>
    </source>
</evidence>
<feature type="domain" description="Cytochrome b561 bacterial/Ni-hydrogenase" evidence="14">
    <location>
        <begin position="10"/>
        <end position="177"/>
    </location>
</feature>
<dbReference type="GO" id="GO:0046872">
    <property type="term" value="F:metal ion binding"/>
    <property type="evidence" value="ECO:0007669"/>
    <property type="project" value="UniProtKB-KW"/>
</dbReference>
<feature type="transmembrane region" description="Helical" evidence="13">
    <location>
        <begin position="51"/>
        <end position="69"/>
    </location>
</feature>
<dbReference type="GO" id="GO:0009055">
    <property type="term" value="F:electron transfer activity"/>
    <property type="evidence" value="ECO:0007669"/>
    <property type="project" value="InterPro"/>
</dbReference>
<dbReference type="EMBL" id="FOMJ01000006">
    <property type="protein sequence ID" value="SFD61024.1"/>
    <property type="molecule type" value="Genomic_DNA"/>
</dbReference>
<dbReference type="AlphaFoldDB" id="A0A1I1TR80"/>
<dbReference type="InterPro" id="IPR011577">
    <property type="entry name" value="Cyt_b561_bac/Ni-Hgenase"/>
</dbReference>
<evidence type="ECO:0000256" key="12">
    <source>
        <dbReference type="ARBA" id="ARBA00037975"/>
    </source>
</evidence>
<protein>
    <submittedName>
        <fullName evidence="15">Cytochrome b561</fullName>
    </submittedName>
</protein>
<dbReference type="Gene3D" id="1.20.950.20">
    <property type="entry name" value="Transmembrane di-heme cytochromes, Chain C"/>
    <property type="match status" value="1"/>
</dbReference>
<dbReference type="RefSeq" id="WP_093428601.1">
    <property type="nucleotide sequence ID" value="NZ_FOMJ01000006.1"/>
</dbReference>
<keyword evidence="4" id="KW-1003">Cell membrane</keyword>
<dbReference type="OrthoDB" id="9793784at2"/>
<dbReference type="InterPro" id="IPR052168">
    <property type="entry name" value="Cytochrome_b561_oxidase"/>
</dbReference>
<comment type="similarity">
    <text evidence="12">Belongs to the cytochrome b561 family.</text>
</comment>
<reference evidence="15 16" key="1">
    <citation type="submission" date="2016-10" db="EMBL/GenBank/DDBJ databases">
        <authorList>
            <person name="de Groot N.N."/>
        </authorList>
    </citation>
    <scope>NUCLEOTIDE SEQUENCE [LARGE SCALE GENOMIC DNA]</scope>
    <source>
        <strain evidence="15 16">HL3</strain>
    </source>
</reference>
<keyword evidence="8" id="KW-0249">Electron transport</keyword>
<evidence type="ECO:0000256" key="9">
    <source>
        <dbReference type="ARBA" id="ARBA00022989"/>
    </source>
</evidence>
<keyword evidence="3" id="KW-0813">Transport</keyword>
<evidence type="ECO:0000256" key="6">
    <source>
        <dbReference type="ARBA" id="ARBA00022692"/>
    </source>
</evidence>
<dbReference type="GO" id="GO:0022904">
    <property type="term" value="P:respiratory electron transport chain"/>
    <property type="evidence" value="ECO:0007669"/>
    <property type="project" value="InterPro"/>
</dbReference>
<keyword evidence="6 13" id="KW-0812">Transmembrane</keyword>
<dbReference type="PANTHER" id="PTHR30529">
    <property type="entry name" value="CYTOCHROME B561"/>
    <property type="match status" value="1"/>
</dbReference>
<gene>
    <name evidence="15" type="ORF">SAMN05660831_01978</name>
</gene>
<dbReference type="GO" id="GO:0020037">
    <property type="term" value="F:heme binding"/>
    <property type="evidence" value="ECO:0007669"/>
    <property type="project" value="TreeGrafter"/>
</dbReference>
<evidence type="ECO:0000256" key="4">
    <source>
        <dbReference type="ARBA" id="ARBA00022475"/>
    </source>
</evidence>
<evidence type="ECO:0000256" key="10">
    <source>
        <dbReference type="ARBA" id="ARBA00023004"/>
    </source>
</evidence>
<evidence type="ECO:0000256" key="2">
    <source>
        <dbReference type="ARBA" id="ARBA00004651"/>
    </source>
</evidence>
<dbReference type="PANTHER" id="PTHR30529:SF1">
    <property type="entry name" value="CYTOCHROME B561 HOMOLOG 2"/>
    <property type="match status" value="1"/>
</dbReference>
<dbReference type="GO" id="GO:0005886">
    <property type="term" value="C:plasma membrane"/>
    <property type="evidence" value="ECO:0007669"/>
    <property type="project" value="UniProtKB-SubCell"/>
</dbReference>
<accession>A0A1I1TR80</accession>
<keyword evidence="11 13" id="KW-0472">Membrane</keyword>
<keyword evidence="9 13" id="KW-1133">Transmembrane helix</keyword>
<feature type="transmembrane region" description="Helical" evidence="13">
    <location>
        <begin position="12"/>
        <end position="36"/>
    </location>
</feature>
<dbReference type="SUPFAM" id="SSF81342">
    <property type="entry name" value="Transmembrane di-heme cytochromes"/>
    <property type="match status" value="1"/>
</dbReference>
<feature type="transmembrane region" description="Helical" evidence="13">
    <location>
        <begin position="144"/>
        <end position="165"/>
    </location>
</feature>
<evidence type="ECO:0000256" key="7">
    <source>
        <dbReference type="ARBA" id="ARBA00022723"/>
    </source>
</evidence>
<sequence>MQWRNGRDSYGLVAIIFHWVVAAGVIGLFALGLWMVELTYYDPWYKTSLDWHKAFGVLLFAVMLARLIWRLTNPRPIPHGHRWERRAAEVAHLGLYLLIFAAMVAGYLISTADGSDIDVFGLFSVPATLTGKGQEDVAGDIHEILAWTLIVLASVHALAAVKHAAVDRDGTLRRMLRPGP</sequence>
<evidence type="ECO:0000313" key="16">
    <source>
        <dbReference type="Proteomes" id="UP000198611"/>
    </source>
</evidence>
<keyword evidence="10" id="KW-0408">Iron</keyword>
<evidence type="ECO:0000259" key="14">
    <source>
        <dbReference type="Pfam" id="PF01292"/>
    </source>
</evidence>
<evidence type="ECO:0000256" key="11">
    <source>
        <dbReference type="ARBA" id="ARBA00023136"/>
    </source>
</evidence>
<keyword evidence="16" id="KW-1185">Reference proteome</keyword>
<keyword evidence="5" id="KW-0349">Heme</keyword>
<organism evidence="15 16">
    <name type="scientific">Thiohalospira halophila DSM 15071</name>
    <dbReference type="NCBI Taxonomy" id="1123397"/>
    <lineage>
        <taxon>Bacteria</taxon>
        <taxon>Pseudomonadati</taxon>
        <taxon>Pseudomonadota</taxon>
        <taxon>Gammaproteobacteria</taxon>
        <taxon>Thiohalospirales</taxon>
        <taxon>Thiohalospiraceae</taxon>
        <taxon>Thiohalospira</taxon>
    </lineage>
</organism>
<name>A0A1I1TR80_9GAMM</name>
<evidence type="ECO:0000256" key="1">
    <source>
        <dbReference type="ARBA" id="ARBA00001970"/>
    </source>
</evidence>
<feature type="transmembrane region" description="Helical" evidence="13">
    <location>
        <begin position="90"/>
        <end position="109"/>
    </location>
</feature>